<evidence type="ECO:0000313" key="1">
    <source>
        <dbReference type="EMBL" id="GMQ61778.1"/>
    </source>
</evidence>
<protein>
    <submittedName>
        <fullName evidence="1">Uncharacterized protein</fullName>
    </submittedName>
</protein>
<organism evidence="1 2">
    <name type="scientific">Vallitalea maricola</name>
    <dbReference type="NCBI Taxonomy" id="3074433"/>
    <lineage>
        <taxon>Bacteria</taxon>
        <taxon>Bacillati</taxon>
        <taxon>Bacillota</taxon>
        <taxon>Clostridia</taxon>
        <taxon>Lachnospirales</taxon>
        <taxon>Vallitaleaceae</taxon>
        <taxon>Vallitalea</taxon>
    </lineage>
</organism>
<accession>A0ACB5UGX0</accession>
<dbReference type="EMBL" id="BTPU01000014">
    <property type="protein sequence ID" value="GMQ61778.1"/>
    <property type="molecule type" value="Genomic_DNA"/>
</dbReference>
<proteinExistence type="predicted"/>
<reference evidence="1" key="1">
    <citation type="submission" date="2023-09" db="EMBL/GenBank/DDBJ databases">
        <title>Vallitalea sediminicola and Vallitalea maricola sp. nov., anaerobic bacteria isolated from marine sediment.</title>
        <authorList>
            <person name="Hirano S."/>
            <person name="Maeda A."/>
            <person name="Terahara T."/>
            <person name="Mori K."/>
            <person name="Hamada M."/>
            <person name="Matsumoto R."/>
            <person name="Kobayashi T."/>
        </authorList>
    </citation>
    <scope>NUCLEOTIDE SEQUENCE</scope>
    <source>
        <strain evidence="1">AN17-2</strain>
    </source>
</reference>
<name>A0ACB5UGX0_9FIRM</name>
<dbReference type="Proteomes" id="UP001374599">
    <property type="component" value="Unassembled WGS sequence"/>
</dbReference>
<gene>
    <name evidence="1" type="ORF">AN2V17_10070</name>
</gene>
<sequence length="65" mass="7301">MEIGVIKISDILKIIGGRIKQFRKSKKLSQEELAFMASVDPTHLGRVERGESNCSIEMLDKLLKA</sequence>
<comment type="caution">
    <text evidence="1">The sequence shown here is derived from an EMBL/GenBank/DDBJ whole genome shotgun (WGS) entry which is preliminary data.</text>
</comment>
<keyword evidence="2" id="KW-1185">Reference proteome</keyword>
<evidence type="ECO:0000313" key="2">
    <source>
        <dbReference type="Proteomes" id="UP001374599"/>
    </source>
</evidence>